<dbReference type="InterPro" id="IPR003374">
    <property type="entry name" value="ApbE-like_sf"/>
</dbReference>
<feature type="binding site" evidence="11">
    <location>
        <position position="292"/>
    </location>
    <ligand>
        <name>Mg(2+)</name>
        <dbReference type="ChEBI" id="CHEBI:18420"/>
    </ligand>
</feature>
<dbReference type="InterPro" id="IPR024932">
    <property type="entry name" value="ApbE"/>
</dbReference>
<accession>A0A916YAD3</accession>
<dbReference type="EMBL" id="BMJJ01000014">
    <property type="protein sequence ID" value="GGD37574.1"/>
    <property type="molecule type" value="Genomic_DNA"/>
</dbReference>
<evidence type="ECO:0000256" key="3">
    <source>
        <dbReference type="ARBA" id="ARBA00022630"/>
    </source>
</evidence>
<dbReference type="GO" id="GO:0046872">
    <property type="term" value="F:metal ion binding"/>
    <property type="evidence" value="ECO:0007669"/>
    <property type="project" value="UniProtKB-UniRule"/>
</dbReference>
<keyword evidence="7 10" id="KW-0460">Magnesium</keyword>
<dbReference type="Gene3D" id="3.10.520.10">
    <property type="entry name" value="ApbE-like domains"/>
    <property type="match status" value="1"/>
</dbReference>
<comment type="cofactor">
    <cofactor evidence="11">
        <name>Mg(2+)</name>
        <dbReference type="ChEBI" id="CHEBI:18420"/>
    </cofactor>
    <cofactor evidence="11">
        <name>Mn(2+)</name>
        <dbReference type="ChEBI" id="CHEBI:29035"/>
    </cofactor>
    <text evidence="11">Magnesium. Can also use manganese.</text>
</comment>
<dbReference type="GO" id="GO:0016740">
    <property type="term" value="F:transferase activity"/>
    <property type="evidence" value="ECO:0007669"/>
    <property type="project" value="UniProtKB-UniRule"/>
</dbReference>
<dbReference type="SUPFAM" id="SSF143631">
    <property type="entry name" value="ApbE-like"/>
    <property type="match status" value="1"/>
</dbReference>
<evidence type="ECO:0000256" key="10">
    <source>
        <dbReference type="PIRNR" id="PIRNR006268"/>
    </source>
</evidence>
<dbReference type="AlphaFoldDB" id="A0A916YAD3"/>
<evidence type="ECO:0000256" key="9">
    <source>
        <dbReference type="ARBA" id="ARBA00048540"/>
    </source>
</evidence>
<dbReference type="PROSITE" id="PS51318">
    <property type="entry name" value="TAT"/>
    <property type="match status" value="1"/>
</dbReference>
<reference evidence="12" key="2">
    <citation type="submission" date="2020-09" db="EMBL/GenBank/DDBJ databases">
        <authorList>
            <person name="Sun Q."/>
            <person name="Zhou Y."/>
        </authorList>
    </citation>
    <scope>NUCLEOTIDE SEQUENCE</scope>
    <source>
        <strain evidence="12">CGMCC 1.15493</strain>
    </source>
</reference>
<name>A0A916YAD3_9HYPH</name>
<keyword evidence="4 10" id="KW-0808">Transferase</keyword>
<dbReference type="InterPro" id="IPR006311">
    <property type="entry name" value="TAT_signal"/>
</dbReference>
<dbReference type="EC" id="2.7.1.180" evidence="1 10"/>
<evidence type="ECO:0000256" key="6">
    <source>
        <dbReference type="ARBA" id="ARBA00022827"/>
    </source>
</evidence>
<feature type="binding site" evidence="11">
    <location>
        <position position="296"/>
    </location>
    <ligand>
        <name>Mg(2+)</name>
        <dbReference type="ChEBI" id="CHEBI:18420"/>
    </ligand>
</feature>
<keyword evidence="13" id="KW-1185">Reference proteome</keyword>
<keyword evidence="5 10" id="KW-0479">Metal-binding</keyword>
<comment type="caution">
    <text evidence="12">The sequence shown here is derived from an EMBL/GenBank/DDBJ whole genome shotgun (WGS) entry which is preliminary data.</text>
</comment>
<reference evidence="12" key="1">
    <citation type="journal article" date="2014" name="Int. J. Syst. Evol. Microbiol.">
        <title>Complete genome sequence of Corynebacterium casei LMG S-19264T (=DSM 44701T), isolated from a smear-ripened cheese.</title>
        <authorList>
            <consortium name="US DOE Joint Genome Institute (JGI-PGF)"/>
            <person name="Walter F."/>
            <person name="Albersmeier A."/>
            <person name="Kalinowski J."/>
            <person name="Ruckert C."/>
        </authorList>
    </citation>
    <scope>NUCLEOTIDE SEQUENCE</scope>
    <source>
        <strain evidence="12">CGMCC 1.15493</strain>
    </source>
</reference>
<evidence type="ECO:0000256" key="1">
    <source>
        <dbReference type="ARBA" id="ARBA00011955"/>
    </source>
</evidence>
<evidence type="ECO:0000256" key="11">
    <source>
        <dbReference type="PIRSR" id="PIRSR006268-2"/>
    </source>
</evidence>
<evidence type="ECO:0000256" key="2">
    <source>
        <dbReference type="ARBA" id="ARBA00016337"/>
    </source>
</evidence>
<comment type="similarity">
    <text evidence="10">Belongs to the ApbE family.</text>
</comment>
<sequence>MVERIDRRRAISIMAAAVGLPLLGPAGMGNATEAPVVWSGQALGAPATLILNLEDRTKAERLIRQVVAEVARLEDVFSLYRSHSSLSILNRDGAIAAPPADLVALLEASRTFYEASGGLFDPTIQPLFSLYARHFSATAADPAGPAAAALQVVLTQVGFDGVLFDSDRVAFARPGMALTLNGIAQGYVTDRIVDLLCSEGITSCLVNMGENRAIGARRDGGGWRIGLASTEMATSPDRVVTITDRAVATSSAAGFHFDAGQRFGHILHPRHGARPERFARMTVVADDAVTADALSTAFSLMTELEIGKHVHLWPEISIDLVDLSGASVSLGRRL</sequence>
<proteinExistence type="inferred from homology"/>
<evidence type="ECO:0000256" key="4">
    <source>
        <dbReference type="ARBA" id="ARBA00022679"/>
    </source>
</evidence>
<evidence type="ECO:0000256" key="7">
    <source>
        <dbReference type="ARBA" id="ARBA00022842"/>
    </source>
</evidence>
<comment type="catalytic activity">
    <reaction evidence="9 10">
        <text>L-threonyl-[protein] + FAD = FMN-L-threonyl-[protein] + AMP + H(+)</text>
        <dbReference type="Rhea" id="RHEA:36847"/>
        <dbReference type="Rhea" id="RHEA-COMP:11060"/>
        <dbReference type="Rhea" id="RHEA-COMP:11061"/>
        <dbReference type="ChEBI" id="CHEBI:15378"/>
        <dbReference type="ChEBI" id="CHEBI:30013"/>
        <dbReference type="ChEBI" id="CHEBI:57692"/>
        <dbReference type="ChEBI" id="CHEBI:74257"/>
        <dbReference type="ChEBI" id="CHEBI:456215"/>
        <dbReference type="EC" id="2.7.1.180"/>
    </reaction>
</comment>
<dbReference type="PANTHER" id="PTHR30040:SF2">
    <property type="entry name" value="FAD:PROTEIN FMN TRANSFERASE"/>
    <property type="match status" value="1"/>
</dbReference>
<evidence type="ECO:0000256" key="8">
    <source>
        <dbReference type="ARBA" id="ARBA00031306"/>
    </source>
</evidence>
<gene>
    <name evidence="12" type="primary">nosX</name>
    <name evidence="12" type="ORF">GCM10011335_45420</name>
</gene>
<evidence type="ECO:0000313" key="12">
    <source>
        <dbReference type="EMBL" id="GGD37574.1"/>
    </source>
</evidence>
<evidence type="ECO:0000256" key="5">
    <source>
        <dbReference type="ARBA" id="ARBA00022723"/>
    </source>
</evidence>
<organism evidence="12 13">
    <name type="scientific">Aureimonas glaciei</name>
    <dbReference type="NCBI Taxonomy" id="1776957"/>
    <lineage>
        <taxon>Bacteria</taxon>
        <taxon>Pseudomonadati</taxon>
        <taxon>Pseudomonadota</taxon>
        <taxon>Alphaproteobacteria</taxon>
        <taxon>Hyphomicrobiales</taxon>
        <taxon>Aurantimonadaceae</taxon>
        <taxon>Aureimonas</taxon>
    </lineage>
</organism>
<keyword evidence="6 10" id="KW-0274">FAD</keyword>
<feature type="binding site" evidence="11">
    <location>
        <position position="182"/>
    </location>
    <ligand>
        <name>Mg(2+)</name>
        <dbReference type="ChEBI" id="CHEBI:18420"/>
    </ligand>
</feature>
<dbReference type="Pfam" id="PF02424">
    <property type="entry name" value="ApbE"/>
    <property type="match status" value="1"/>
</dbReference>
<dbReference type="Proteomes" id="UP000613160">
    <property type="component" value="Unassembled WGS sequence"/>
</dbReference>
<evidence type="ECO:0000313" key="13">
    <source>
        <dbReference type="Proteomes" id="UP000613160"/>
    </source>
</evidence>
<dbReference type="PIRSF" id="PIRSF006268">
    <property type="entry name" value="ApbE"/>
    <property type="match status" value="1"/>
</dbReference>
<protein>
    <recommendedName>
        <fullName evidence="2 10">FAD:protein FMN transferase</fullName>
        <ecNumber evidence="1 10">2.7.1.180</ecNumber>
    </recommendedName>
    <alternativeName>
        <fullName evidence="8 10">Flavin transferase</fullName>
    </alternativeName>
</protein>
<dbReference type="PANTHER" id="PTHR30040">
    <property type="entry name" value="THIAMINE BIOSYNTHESIS LIPOPROTEIN APBE"/>
    <property type="match status" value="1"/>
</dbReference>
<keyword evidence="3 10" id="KW-0285">Flavoprotein</keyword>